<feature type="transmembrane region" description="Helical" evidence="1">
    <location>
        <begin position="12"/>
        <end position="30"/>
    </location>
</feature>
<dbReference type="EMBL" id="GBRD01005068">
    <property type="protein sequence ID" value="JAG60753.1"/>
    <property type="molecule type" value="Transcribed_RNA"/>
</dbReference>
<proteinExistence type="predicted"/>
<reference evidence="3" key="3">
    <citation type="submission" date="2014-09" db="EMBL/GenBank/DDBJ databases">
        <authorList>
            <person name="Magalhaes I.L.F."/>
            <person name="Oliveira U."/>
            <person name="Santos F.R."/>
            <person name="Vidigal T.H.D.A."/>
            <person name="Brescovit A.D."/>
            <person name="Santos A.J."/>
        </authorList>
    </citation>
    <scope>NUCLEOTIDE SEQUENCE</scope>
</reference>
<feature type="transmembrane region" description="Helical" evidence="1">
    <location>
        <begin position="42"/>
        <end position="57"/>
    </location>
</feature>
<keyword evidence="1" id="KW-0812">Transmembrane</keyword>
<keyword evidence="1" id="KW-1133">Transmembrane helix</keyword>
<dbReference type="EMBL" id="GBHO01014001">
    <property type="protein sequence ID" value="JAG29603.1"/>
    <property type="molecule type" value="Transcribed_RNA"/>
</dbReference>
<sequence>YLCSTLRRCPTLSSFICLPALVFFAPSLVLSTATVCKHPKNICYIALLVVAALQPLFNADIGYLYIVTALMEVSASTAGKISKGRAKEGSRRVASTSVITSRDDVLLRSETTTMIGVDKRFQPMRGWLLSLDHSLEQTGSVPKL</sequence>
<accession>A0A0A9YEU5</accession>
<evidence type="ECO:0000256" key="1">
    <source>
        <dbReference type="SAM" id="Phobius"/>
    </source>
</evidence>
<organism evidence="2">
    <name type="scientific">Lygus hesperus</name>
    <name type="common">Western plant bug</name>
    <dbReference type="NCBI Taxonomy" id="30085"/>
    <lineage>
        <taxon>Eukaryota</taxon>
        <taxon>Metazoa</taxon>
        <taxon>Ecdysozoa</taxon>
        <taxon>Arthropoda</taxon>
        <taxon>Hexapoda</taxon>
        <taxon>Insecta</taxon>
        <taxon>Pterygota</taxon>
        <taxon>Neoptera</taxon>
        <taxon>Paraneoptera</taxon>
        <taxon>Hemiptera</taxon>
        <taxon>Heteroptera</taxon>
        <taxon>Panheteroptera</taxon>
        <taxon>Cimicomorpha</taxon>
        <taxon>Miridae</taxon>
        <taxon>Mirini</taxon>
        <taxon>Lygus</taxon>
    </lineage>
</organism>
<name>A0A0A9YEU5_LYGHE</name>
<gene>
    <name evidence="2" type="ORF">CM83_58286</name>
</gene>
<reference evidence="2" key="2">
    <citation type="submission" date="2014-07" db="EMBL/GenBank/DDBJ databases">
        <authorList>
            <person name="Hull J."/>
        </authorList>
    </citation>
    <scope>NUCLEOTIDE SEQUENCE</scope>
</reference>
<protein>
    <submittedName>
        <fullName evidence="2">Uncharacterized protein</fullName>
    </submittedName>
</protein>
<evidence type="ECO:0000313" key="3">
    <source>
        <dbReference type="EMBL" id="JAG60753.1"/>
    </source>
</evidence>
<feature type="non-terminal residue" evidence="2">
    <location>
        <position position="1"/>
    </location>
</feature>
<keyword evidence="1" id="KW-0472">Membrane</keyword>
<reference evidence="2" key="1">
    <citation type="journal article" date="2014" name="PLoS ONE">
        <title>Transcriptome-Based Identification of ABC Transporters in the Western Tarnished Plant Bug Lygus hesperus.</title>
        <authorList>
            <person name="Hull J.J."/>
            <person name="Chaney K."/>
            <person name="Geib S.M."/>
            <person name="Fabrick J.A."/>
            <person name="Brent C.S."/>
            <person name="Walsh D."/>
            <person name="Lavine L.C."/>
        </authorList>
    </citation>
    <scope>NUCLEOTIDE SEQUENCE</scope>
</reference>
<dbReference type="AlphaFoldDB" id="A0A0A9YEU5"/>
<evidence type="ECO:0000313" key="2">
    <source>
        <dbReference type="EMBL" id="JAG29603.1"/>
    </source>
</evidence>